<dbReference type="AlphaFoldDB" id="A0A4Q9LNI0"/>
<gene>
    <name evidence="1" type="ORF">CWI39_0048p0050</name>
</gene>
<dbReference type="VEuPathDB" id="MicrosporidiaDB:CWI39_0048p0050"/>
<protein>
    <submittedName>
        <fullName evidence="1">Uncharacterized protein</fullName>
    </submittedName>
</protein>
<dbReference type="VEuPathDB" id="MicrosporidiaDB:CWI36_0096p0020"/>
<evidence type="ECO:0000313" key="1">
    <source>
        <dbReference type="EMBL" id="TBU09707.1"/>
    </source>
</evidence>
<accession>A0A4Q9LNI0</accession>
<sequence length="160" mass="18980">MFLIIFESNDTLKEYCTDNSTNKNIFLFKDKNHYLSNICGEEPLLEICNFLDYVNPLPSENLNKFLQNLSLRYIHYTVEVDRFIENKKYEVLSNFKNLRIISLYNVEIPFDSFKDISIEDFKKPNLLSIGYFMKSVNSEEIVRAYSIFGSNILKTYLMIF</sequence>
<reference evidence="1 2" key="1">
    <citation type="submission" date="2017-12" db="EMBL/GenBank/DDBJ databases">
        <authorList>
            <person name="Pombert J.-F."/>
            <person name="Haag K.L."/>
            <person name="Ebert D."/>
        </authorList>
    </citation>
    <scope>NUCLEOTIDE SEQUENCE [LARGE SCALE GENOMIC DNA]</scope>
    <source>
        <strain evidence="1">IL-BN-2</strain>
    </source>
</reference>
<organism evidence="1 2">
    <name type="scientific">Hamiltosporidium magnivora</name>
    <dbReference type="NCBI Taxonomy" id="148818"/>
    <lineage>
        <taxon>Eukaryota</taxon>
        <taxon>Fungi</taxon>
        <taxon>Fungi incertae sedis</taxon>
        <taxon>Microsporidia</taxon>
        <taxon>Dubosqiidae</taxon>
        <taxon>Hamiltosporidium</taxon>
    </lineage>
</organism>
<dbReference type="EMBL" id="PIXR01000048">
    <property type="protein sequence ID" value="TBU09707.1"/>
    <property type="molecule type" value="Genomic_DNA"/>
</dbReference>
<comment type="caution">
    <text evidence="1">The sequence shown here is derived from an EMBL/GenBank/DDBJ whole genome shotgun (WGS) entry which is preliminary data.</text>
</comment>
<evidence type="ECO:0000313" key="2">
    <source>
        <dbReference type="Proteomes" id="UP000293045"/>
    </source>
</evidence>
<proteinExistence type="predicted"/>
<dbReference type="Proteomes" id="UP000293045">
    <property type="component" value="Unassembled WGS sequence"/>
</dbReference>
<name>A0A4Q9LNI0_9MICR</name>